<keyword evidence="3 6" id="KW-0812">Transmembrane</keyword>
<feature type="transmembrane region" description="Helical" evidence="6">
    <location>
        <begin position="16"/>
        <end position="38"/>
    </location>
</feature>
<proteinExistence type="predicted"/>
<evidence type="ECO:0000256" key="5">
    <source>
        <dbReference type="ARBA" id="ARBA00023136"/>
    </source>
</evidence>
<feature type="transmembrane region" description="Helical" evidence="6">
    <location>
        <begin position="128"/>
        <end position="148"/>
    </location>
</feature>
<dbReference type="EMBL" id="CP071250">
    <property type="protein sequence ID" value="UUF07698.1"/>
    <property type="molecule type" value="Genomic_DNA"/>
</dbReference>
<keyword evidence="4 6" id="KW-1133">Transmembrane helix</keyword>
<name>A0A9Q9CFN2_9FIRM</name>
<dbReference type="InterPro" id="IPR010343">
    <property type="entry name" value="ArAE_1"/>
</dbReference>
<dbReference type="Proteomes" id="UP001058072">
    <property type="component" value="Chromosome"/>
</dbReference>
<dbReference type="PANTHER" id="PTHR30509">
    <property type="entry name" value="P-HYDROXYBENZOIC ACID EFFLUX PUMP SUBUNIT-RELATED"/>
    <property type="match status" value="1"/>
</dbReference>
<feature type="transmembrane region" description="Helical" evidence="6">
    <location>
        <begin position="59"/>
        <end position="77"/>
    </location>
</feature>
<dbReference type="GO" id="GO:0005886">
    <property type="term" value="C:plasma membrane"/>
    <property type="evidence" value="ECO:0007669"/>
    <property type="project" value="UniProtKB-SubCell"/>
</dbReference>
<evidence type="ECO:0000256" key="6">
    <source>
        <dbReference type="SAM" id="Phobius"/>
    </source>
</evidence>
<feature type="transmembrane region" description="Helical" evidence="6">
    <location>
        <begin position="83"/>
        <end position="116"/>
    </location>
</feature>
<reference evidence="8 9" key="1">
    <citation type="submission" date="2021-03" db="EMBL/GenBank/DDBJ databases">
        <title>Comparative Genomics and Metabolomics in the genus Turicibacter.</title>
        <authorList>
            <person name="Maki J."/>
            <person name="Looft T."/>
        </authorList>
    </citation>
    <scope>NUCLEOTIDE SEQUENCE</scope>
    <source>
        <strain evidence="8">ISU324</strain>
        <strain evidence="7 9">MMM721</strain>
    </source>
</reference>
<evidence type="ECO:0000256" key="4">
    <source>
        <dbReference type="ARBA" id="ARBA00022989"/>
    </source>
</evidence>
<keyword evidence="9" id="KW-1185">Reference proteome</keyword>
<gene>
    <name evidence="7" type="ORF">J0J69_02355</name>
    <name evidence="8" type="ORF">J0J70_08685</name>
</gene>
<evidence type="ECO:0000256" key="2">
    <source>
        <dbReference type="ARBA" id="ARBA00022475"/>
    </source>
</evidence>
<evidence type="ECO:0000313" key="7">
    <source>
        <dbReference type="EMBL" id="UUF06450.1"/>
    </source>
</evidence>
<evidence type="ECO:0000313" key="10">
    <source>
        <dbReference type="Proteomes" id="UP001058072"/>
    </source>
</evidence>
<evidence type="ECO:0000313" key="9">
    <source>
        <dbReference type="Proteomes" id="UP001058016"/>
    </source>
</evidence>
<organism evidence="8 10">
    <name type="scientific">Turicibacter bilis</name>
    <dbReference type="NCBI Taxonomy" id="2735723"/>
    <lineage>
        <taxon>Bacteria</taxon>
        <taxon>Bacillati</taxon>
        <taxon>Bacillota</taxon>
        <taxon>Erysipelotrichia</taxon>
        <taxon>Erysipelotrichales</taxon>
        <taxon>Turicibacteraceae</taxon>
        <taxon>Turicibacter</taxon>
    </lineage>
</organism>
<dbReference type="RefSeq" id="WP_055305109.1">
    <property type="nucleotide sequence ID" value="NZ_CP071249.1"/>
</dbReference>
<evidence type="ECO:0000256" key="1">
    <source>
        <dbReference type="ARBA" id="ARBA00004651"/>
    </source>
</evidence>
<dbReference type="Pfam" id="PF06081">
    <property type="entry name" value="ArAE_1"/>
    <property type="match status" value="1"/>
</dbReference>
<evidence type="ECO:0000256" key="3">
    <source>
        <dbReference type="ARBA" id="ARBA00022692"/>
    </source>
</evidence>
<keyword evidence="2" id="KW-1003">Cell membrane</keyword>
<dbReference type="Proteomes" id="UP001058016">
    <property type="component" value="Chromosome"/>
</dbReference>
<dbReference type="PANTHER" id="PTHR30509:SF9">
    <property type="entry name" value="MULTIDRUG RESISTANCE PROTEIN MDTO"/>
    <property type="match status" value="1"/>
</dbReference>
<accession>A0A9Q9CFN2</accession>
<evidence type="ECO:0000313" key="8">
    <source>
        <dbReference type="EMBL" id="UUF07698.1"/>
    </source>
</evidence>
<protein>
    <submittedName>
        <fullName evidence="8">FUSC family protein</fullName>
    </submittedName>
</protein>
<comment type="subcellular location">
    <subcellularLocation>
        <location evidence="1">Cell membrane</location>
        <topology evidence="1">Multi-pass membrane protein</topology>
    </subcellularLocation>
</comment>
<sequence length="303" mass="34038">MDIKQHVGMRTLKTGIAVVITACLGNTFLISNPFYAVIGTVFAMQNTVKSSFVAGKNRLLGTVLGAIIGYLFALVHFDHPLHLGFAVIVTIICCNALKISSSIIIAATVCISILMGITADQNPLIYSLLRTTDTSIGIIVGILVNYFIAQPNYLGRLTDEIEKIEQMTIELVKNILIHQDLNISPLNSELSRLNALYHNYCADTKFHKNPVSSKKLKKSIDACHDIYFHAKCIAKLELEQTEMTFDNKMEIIEFFNQGCQEKVKLREPIHPIFEYHIHKMLDQIYLLTSTVEDLTEHLNPTQE</sequence>
<dbReference type="AlphaFoldDB" id="A0A9Q9CFN2"/>
<dbReference type="EMBL" id="CP071249">
    <property type="protein sequence ID" value="UUF06450.1"/>
    <property type="molecule type" value="Genomic_DNA"/>
</dbReference>
<keyword evidence="5 6" id="KW-0472">Membrane</keyword>